<keyword evidence="2" id="KW-0472">Membrane</keyword>
<evidence type="ECO:0000313" key="3">
    <source>
        <dbReference type="EMBL" id="KAF7371649.1"/>
    </source>
</evidence>
<feature type="compositionally biased region" description="Pro residues" evidence="1">
    <location>
        <begin position="193"/>
        <end position="213"/>
    </location>
</feature>
<dbReference type="Proteomes" id="UP000620124">
    <property type="component" value="Unassembled WGS sequence"/>
</dbReference>
<dbReference type="OrthoDB" id="2752889at2759"/>
<accession>A0A8H7DDN8</accession>
<keyword evidence="4" id="KW-1185">Reference proteome</keyword>
<evidence type="ECO:0000313" key="4">
    <source>
        <dbReference type="Proteomes" id="UP000620124"/>
    </source>
</evidence>
<feature type="transmembrane region" description="Helical" evidence="2">
    <location>
        <begin position="150"/>
        <end position="175"/>
    </location>
</feature>
<sequence>MSLSAAKYFPPCQNPVDFDVEDQSPSNIELTPRAHPPLRHDIFSPARPVDFDVEDQSPSSVELTPRAHSTLRRRKGRMFMLLNDSIIGEPASEVLVAADPKDAEPNEASHEVALADDELTDCDYDCEDKYSEFVVPALPQPSRLLPLQLFLLPTWCAIVGAAILLFPAGLNAIAFPRLRPHLRLRLRFRLQGQPPPTPVPSTAPYCALPPPLPRRPHRPVPSRTGQPSPTYTSRSFSLSSSVIPPLQLLYSIFFFAVFSNPASHPEVNTLCVSARDVA</sequence>
<reference evidence="3" key="1">
    <citation type="submission" date="2020-05" db="EMBL/GenBank/DDBJ databases">
        <title>Mycena genomes resolve the evolution of fungal bioluminescence.</title>
        <authorList>
            <person name="Tsai I.J."/>
        </authorList>
    </citation>
    <scope>NUCLEOTIDE SEQUENCE</scope>
    <source>
        <strain evidence="3">CCC161011</strain>
    </source>
</reference>
<name>A0A8H7DDN8_9AGAR</name>
<keyword evidence="2" id="KW-1133">Transmembrane helix</keyword>
<evidence type="ECO:0000256" key="2">
    <source>
        <dbReference type="SAM" id="Phobius"/>
    </source>
</evidence>
<feature type="region of interest" description="Disordered" evidence="1">
    <location>
        <begin position="193"/>
        <end position="232"/>
    </location>
</feature>
<evidence type="ECO:0000256" key="1">
    <source>
        <dbReference type="SAM" id="MobiDB-lite"/>
    </source>
</evidence>
<organism evidence="3 4">
    <name type="scientific">Mycena venus</name>
    <dbReference type="NCBI Taxonomy" id="2733690"/>
    <lineage>
        <taxon>Eukaryota</taxon>
        <taxon>Fungi</taxon>
        <taxon>Dikarya</taxon>
        <taxon>Basidiomycota</taxon>
        <taxon>Agaricomycotina</taxon>
        <taxon>Agaricomycetes</taxon>
        <taxon>Agaricomycetidae</taxon>
        <taxon>Agaricales</taxon>
        <taxon>Marasmiineae</taxon>
        <taxon>Mycenaceae</taxon>
        <taxon>Mycena</taxon>
    </lineage>
</organism>
<gene>
    <name evidence="3" type="ORF">MVEN_00020700</name>
</gene>
<proteinExistence type="predicted"/>
<comment type="caution">
    <text evidence="3">The sequence shown here is derived from an EMBL/GenBank/DDBJ whole genome shotgun (WGS) entry which is preliminary data.</text>
</comment>
<dbReference type="EMBL" id="JACAZI010000001">
    <property type="protein sequence ID" value="KAF7371649.1"/>
    <property type="molecule type" value="Genomic_DNA"/>
</dbReference>
<protein>
    <submittedName>
        <fullName evidence="3">Uncharacterized protein</fullName>
    </submittedName>
</protein>
<keyword evidence="2" id="KW-0812">Transmembrane</keyword>
<dbReference type="AlphaFoldDB" id="A0A8H7DDN8"/>